<protein>
    <submittedName>
        <fullName evidence="2">Uncharacterized protein</fullName>
    </submittedName>
</protein>
<keyword evidence="3" id="KW-1185">Reference proteome</keyword>
<feature type="region of interest" description="Disordered" evidence="1">
    <location>
        <begin position="1"/>
        <end position="60"/>
    </location>
</feature>
<dbReference type="EMBL" id="JAYMYQ010000002">
    <property type="protein sequence ID" value="KAK7351138.1"/>
    <property type="molecule type" value="Genomic_DNA"/>
</dbReference>
<reference evidence="2 3" key="1">
    <citation type="submission" date="2024-01" db="EMBL/GenBank/DDBJ databases">
        <title>The genomes of 5 underutilized Papilionoideae crops provide insights into root nodulation and disease resistanc.</title>
        <authorList>
            <person name="Jiang F."/>
        </authorList>
    </citation>
    <scope>NUCLEOTIDE SEQUENCE [LARGE SCALE GENOMIC DNA]</scope>
    <source>
        <strain evidence="2">LVBAO_FW01</strain>
        <tissue evidence="2">Leaves</tissue>
    </source>
</reference>
<proteinExistence type="predicted"/>
<comment type="caution">
    <text evidence="2">The sequence shown here is derived from an EMBL/GenBank/DDBJ whole genome shotgun (WGS) entry which is preliminary data.</text>
</comment>
<evidence type="ECO:0000256" key="1">
    <source>
        <dbReference type="SAM" id="MobiDB-lite"/>
    </source>
</evidence>
<dbReference type="Proteomes" id="UP001367508">
    <property type="component" value="Unassembled WGS sequence"/>
</dbReference>
<evidence type="ECO:0000313" key="3">
    <source>
        <dbReference type="Proteomes" id="UP001367508"/>
    </source>
</evidence>
<evidence type="ECO:0000313" key="2">
    <source>
        <dbReference type="EMBL" id="KAK7351138.1"/>
    </source>
</evidence>
<feature type="compositionally biased region" description="Basic and acidic residues" evidence="1">
    <location>
        <begin position="1"/>
        <end position="12"/>
    </location>
</feature>
<organism evidence="2 3">
    <name type="scientific">Canavalia gladiata</name>
    <name type="common">Sword bean</name>
    <name type="synonym">Dolichos gladiatus</name>
    <dbReference type="NCBI Taxonomy" id="3824"/>
    <lineage>
        <taxon>Eukaryota</taxon>
        <taxon>Viridiplantae</taxon>
        <taxon>Streptophyta</taxon>
        <taxon>Embryophyta</taxon>
        <taxon>Tracheophyta</taxon>
        <taxon>Spermatophyta</taxon>
        <taxon>Magnoliopsida</taxon>
        <taxon>eudicotyledons</taxon>
        <taxon>Gunneridae</taxon>
        <taxon>Pentapetalae</taxon>
        <taxon>rosids</taxon>
        <taxon>fabids</taxon>
        <taxon>Fabales</taxon>
        <taxon>Fabaceae</taxon>
        <taxon>Papilionoideae</taxon>
        <taxon>50 kb inversion clade</taxon>
        <taxon>NPAAA clade</taxon>
        <taxon>indigoferoid/millettioid clade</taxon>
        <taxon>Phaseoleae</taxon>
        <taxon>Canavalia</taxon>
    </lineage>
</organism>
<name>A0AAN9R208_CANGL</name>
<accession>A0AAN9R208</accession>
<dbReference type="AlphaFoldDB" id="A0AAN9R208"/>
<sequence>MKSESEIKKEGGDILMPPYARWEKNRANGGPPRSCTAASYGPSEATKTDDEIEPSQRQLEGEKKHFSYLSLFT</sequence>
<gene>
    <name evidence="2" type="ORF">VNO77_10359</name>
</gene>